<name>A0A2J6PM06_9HELO</name>
<sequence>MNCKVSAMLYDTRRSELTLFSAHTLEALSKDKLLDRDFSHLSLLLVVVNLGRGARNQGYSWSSSKNALSMCRSSVVGGAYDTSMMSRDAQGFFCDYCGIWAVSKISQDTGLTSSWICESCEKAAGSLAFVDPGQADYLCSEIPDANGDATVLEQLVQ</sequence>
<dbReference type="OrthoDB" id="10466784at2759"/>
<organism evidence="1 2">
    <name type="scientific">Hyaloscypha hepaticicola</name>
    <dbReference type="NCBI Taxonomy" id="2082293"/>
    <lineage>
        <taxon>Eukaryota</taxon>
        <taxon>Fungi</taxon>
        <taxon>Dikarya</taxon>
        <taxon>Ascomycota</taxon>
        <taxon>Pezizomycotina</taxon>
        <taxon>Leotiomycetes</taxon>
        <taxon>Helotiales</taxon>
        <taxon>Hyaloscyphaceae</taxon>
        <taxon>Hyaloscypha</taxon>
    </lineage>
</organism>
<evidence type="ECO:0000313" key="1">
    <source>
        <dbReference type="EMBL" id="PMD14916.1"/>
    </source>
</evidence>
<keyword evidence="2" id="KW-1185">Reference proteome</keyword>
<reference evidence="1 2" key="1">
    <citation type="submission" date="2016-05" db="EMBL/GenBank/DDBJ databases">
        <title>A degradative enzymes factory behind the ericoid mycorrhizal symbiosis.</title>
        <authorList>
            <consortium name="DOE Joint Genome Institute"/>
            <person name="Martino E."/>
            <person name="Morin E."/>
            <person name="Grelet G."/>
            <person name="Kuo A."/>
            <person name="Kohler A."/>
            <person name="Daghino S."/>
            <person name="Barry K."/>
            <person name="Choi C."/>
            <person name="Cichocki N."/>
            <person name="Clum A."/>
            <person name="Copeland A."/>
            <person name="Hainaut M."/>
            <person name="Haridas S."/>
            <person name="Labutti K."/>
            <person name="Lindquist E."/>
            <person name="Lipzen A."/>
            <person name="Khouja H.-R."/>
            <person name="Murat C."/>
            <person name="Ohm R."/>
            <person name="Olson A."/>
            <person name="Spatafora J."/>
            <person name="Veneault-Fourrey C."/>
            <person name="Henrissat B."/>
            <person name="Grigoriev I."/>
            <person name="Martin F."/>
            <person name="Perotto S."/>
        </authorList>
    </citation>
    <scope>NUCLEOTIDE SEQUENCE [LARGE SCALE GENOMIC DNA]</scope>
    <source>
        <strain evidence="1 2">UAMH 7357</strain>
    </source>
</reference>
<dbReference type="Proteomes" id="UP000235672">
    <property type="component" value="Unassembled WGS sequence"/>
</dbReference>
<protein>
    <submittedName>
        <fullName evidence="1">Uncharacterized protein</fullName>
    </submittedName>
</protein>
<accession>A0A2J6PM06</accession>
<dbReference type="EMBL" id="KZ613517">
    <property type="protein sequence ID" value="PMD14916.1"/>
    <property type="molecule type" value="Genomic_DNA"/>
</dbReference>
<dbReference type="AlphaFoldDB" id="A0A2J6PM06"/>
<evidence type="ECO:0000313" key="2">
    <source>
        <dbReference type="Proteomes" id="UP000235672"/>
    </source>
</evidence>
<gene>
    <name evidence="1" type="ORF">NA56DRAFT_357679</name>
</gene>
<proteinExistence type="predicted"/>